<dbReference type="AlphaFoldDB" id="A0A0C4EG95"/>
<dbReference type="GO" id="GO:0005524">
    <property type="term" value="F:ATP binding"/>
    <property type="evidence" value="ECO:0007669"/>
    <property type="project" value="UniProtKB-KW"/>
</dbReference>
<comment type="catalytic activity">
    <reaction evidence="1">
        <text>ATP + H2O = ADP + phosphate + H(+)</text>
        <dbReference type="Rhea" id="RHEA:13065"/>
        <dbReference type="ChEBI" id="CHEBI:15377"/>
        <dbReference type="ChEBI" id="CHEBI:15378"/>
        <dbReference type="ChEBI" id="CHEBI:30616"/>
        <dbReference type="ChEBI" id="CHEBI:43474"/>
        <dbReference type="ChEBI" id="CHEBI:456216"/>
        <dbReference type="EC" id="5.6.2.3"/>
    </reaction>
</comment>
<dbReference type="eggNOG" id="KOG0987">
    <property type="taxonomic scope" value="Eukaryota"/>
</dbReference>
<keyword evidence="1" id="KW-0347">Helicase</keyword>
<dbReference type="InterPro" id="IPR051055">
    <property type="entry name" value="PIF1_helicase"/>
</dbReference>
<accession>A0A0C4EG95</accession>
<protein>
    <recommendedName>
        <fullName evidence="1">ATP-dependent DNA helicase</fullName>
        <ecNumber evidence="1">5.6.2.3</ecNumber>
    </recommendedName>
</protein>
<dbReference type="OrthoDB" id="432234at2759"/>
<feature type="domain" description="AAA+ ATPase" evidence="3">
    <location>
        <begin position="230"/>
        <end position="529"/>
    </location>
</feature>
<organism evidence="5 6">
    <name type="scientific">Magnaporthiopsis poae (strain ATCC 64411 / 73-15)</name>
    <name type="common">Kentucky bluegrass fungus</name>
    <name type="synonym">Magnaporthe poae</name>
    <dbReference type="NCBI Taxonomy" id="644358"/>
    <lineage>
        <taxon>Eukaryota</taxon>
        <taxon>Fungi</taxon>
        <taxon>Dikarya</taxon>
        <taxon>Ascomycota</taxon>
        <taxon>Pezizomycotina</taxon>
        <taxon>Sordariomycetes</taxon>
        <taxon>Sordariomycetidae</taxon>
        <taxon>Magnaporthales</taxon>
        <taxon>Magnaporthaceae</taxon>
        <taxon>Magnaporthiopsis</taxon>
    </lineage>
</organism>
<evidence type="ECO:0000259" key="3">
    <source>
        <dbReference type="SMART" id="SM00382"/>
    </source>
</evidence>
<dbReference type="CDD" id="cd18809">
    <property type="entry name" value="SF1_C_RecD"/>
    <property type="match status" value="1"/>
</dbReference>
<evidence type="ECO:0000313" key="6">
    <source>
        <dbReference type="Proteomes" id="UP000011715"/>
    </source>
</evidence>
<dbReference type="OMA" id="ADKWAFR"/>
<reference evidence="5" key="4">
    <citation type="journal article" date="2015" name="G3 (Bethesda)">
        <title>Genome sequences of three phytopathogenic species of the Magnaporthaceae family of fungi.</title>
        <authorList>
            <person name="Okagaki L.H."/>
            <person name="Nunes C.C."/>
            <person name="Sailsbery J."/>
            <person name="Clay B."/>
            <person name="Brown D."/>
            <person name="John T."/>
            <person name="Oh Y."/>
            <person name="Young N."/>
            <person name="Fitzgerald M."/>
            <person name="Haas B.J."/>
            <person name="Zeng Q."/>
            <person name="Young S."/>
            <person name="Adiconis X."/>
            <person name="Fan L."/>
            <person name="Levin J.Z."/>
            <person name="Mitchell T.K."/>
            <person name="Okubara P.A."/>
            <person name="Farman M.L."/>
            <person name="Kohn L.M."/>
            <person name="Birren B."/>
            <person name="Ma L.-J."/>
            <person name="Dean R.A."/>
        </authorList>
    </citation>
    <scope>NUCLEOTIDE SEQUENCE</scope>
    <source>
        <strain evidence="5">ATCC 64411 / 73-15</strain>
    </source>
</reference>
<keyword evidence="1" id="KW-0378">Hydrolase</keyword>
<reference evidence="6" key="1">
    <citation type="submission" date="2010-05" db="EMBL/GenBank/DDBJ databases">
        <title>The genome sequence of Magnaporthe poae strain ATCC 64411.</title>
        <authorList>
            <person name="Ma L.-J."/>
            <person name="Dead R."/>
            <person name="Young S."/>
            <person name="Zeng Q."/>
            <person name="Koehrsen M."/>
            <person name="Alvarado L."/>
            <person name="Berlin A."/>
            <person name="Chapman S.B."/>
            <person name="Chen Z."/>
            <person name="Freedman E."/>
            <person name="Gellesch M."/>
            <person name="Goldberg J."/>
            <person name="Griggs A."/>
            <person name="Gujja S."/>
            <person name="Heilman E.R."/>
            <person name="Heiman D."/>
            <person name="Hepburn T."/>
            <person name="Howarth C."/>
            <person name="Jen D."/>
            <person name="Larson L."/>
            <person name="Mehta T."/>
            <person name="Neiman D."/>
            <person name="Pearson M."/>
            <person name="Roberts A."/>
            <person name="Saif S."/>
            <person name="Shea T."/>
            <person name="Shenoy N."/>
            <person name="Sisk P."/>
            <person name="Stolte C."/>
            <person name="Sykes S."/>
            <person name="Walk T."/>
            <person name="White J."/>
            <person name="Yandava C."/>
            <person name="Haas B."/>
            <person name="Nusbaum C."/>
            <person name="Birren B."/>
        </authorList>
    </citation>
    <scope>NUCLEOTIDE SEQUENCE [LARGE SCALE GENOMIC DNA]</scope>
    <source>
        <strain evidence="6">ATCC 64411 / 73-15</strain>
    </source>
</reference>
<dbReference type="InterPro" id="IPR010285">
    <property type="entry name" value="DNA_helicase_pif1-like_DEAD"/>
</dbReference>
<evidence type="ECO:0000313" key="4">
    <source>
        <dbReference type="EMBL" id="KLU92863.1"/>
    </source>
</evidence>
<evidence type="ECO:0000256" key="2">
    <source>
        <dbReference type="SAM" id="MobiDB-lite"/>
    </source>
</evidence>
<dbReference type="Proteomes" id="UP000011715">
    <property type="component" value="Unassembled WGS sequence"/>
</dbReference>
<dbReference type="GO" id="GO:0000723">
    <property type="term" value="P:telomere maintenance"/>
    <property type="evidence" value="ECO:0007669"/>
    <property type="project" value="InterPro"/>
</dbReference>
<dbReference type="EnsemblFungi" id="MAPG_11822T0">
    <property type="protein sequence ID" value="MAPG_11822T0"/>
    <property type="gene ID" value="MAPG_11822"/>
</dbReference>
<dbReference type="EMBL" id="ADBL01002933">
    <property type="status" value="NOT_ANNOTATED_CDS"/>
    <property type="molecule type" value="Genomic_DNA"/>
</dbReference>
<dbReference type="SUPFAM" id="SSF52540">
    <property type="entry name" value="P-loop containing nucleoside triphosphate hydrolases"/>
    <property type="match status" value="2"/>
</dbReference>
<evidence type="ECO:0000313" key="5">
    <source>
        <dbReference type="EnsemblFungi" id="MAPG_11822T0"/>
    </source>
</evidence>
<dbReference type="Gene3D" id="3.40.50.300">
    <property type="entry name" value="P-loop containing nucleotide triphosphate hydrolases"/>
    <property type="match status" value="2"/>
</dbReference>
<keyword evidence="6" id="KW-1185">Reference proteome</keyword>
<dbReference type="STRING" id="644358.A0A0C4EG95"/>
<dbReference type="InterPro" id="IPR003593">
    <property type="entry name" value="AAA+_ATPase"/>
</dbReference>
<gene>
    <name evidence="4" type="ORF">MAPG_11822</name>
</gene>
<dbReference type="GO" id="GO:0006281">
    <property type="term" value="P:DNA repair"/>
    <property type="evidence" value="ECO:0007669"/>
    <property type="project" value="UniProtKB-KW"/>
</dbReference>
<keyword evidence="1" id="KW-0233">DNA recombination</keyword>
<keyword evidence="1" id="KW-0227">DNA damage</keyword>
<keyword evidence="1" id="KW-0234">DNA repair</keyword>
<name>A0A0C4EG95_MAGP6</name>
<dbReference type="GO" id="GO:0043139">
    <property type="term" value="F:5'-3' DNA helicase activity"/>
    <property type="evidence" value="ECO:0007669"/>
    <property type="project" value="UniProtKB-EC"/>
</dbReference>
<dbReference type="EC" id="5.6.2.3" evidence="1"/>
<keyword evidence="1" id="KW-0067">ATP-binding</keyword>
<dbReference type="InterPro" id="IPR027417">
    <property type="entry name" value="P-loop_NTPase"/>
</dbReference>
<feature type="compositionally biased region" description="Low complexity" evidence="2">
    <location>
        <begin position="121"/>
        <end position="136"/>
    </location>
</feature>
<reference evidence="5" key="5">
    <citation type="submission" date="2015-06" db="UniProtKB">
        <authorList>
            <consortium name="EnsemblFungi"/>
        </authorList>
    </citation>
    <scope>IDENTIFICATION</scope>
    <source>
        <strain evidence="5">ATCC 64411</strain>
    </source>
</reference>
<keyword evidence="1" id="KW-0547">Nucleotide-binding</keyword>
<evidence type="ECO:0000256" key="1">
    <source>
        <dbReference type="RuleBase" id="RU363044"/>
    </source>
</evidence>
<dbReference type="GO" id="GO:0016787">
    <property type="term" value="F:hydrolase activity"/>
    <property type="evidence" value="ECO:0007669"/>
    <property type="project" value="UniProtKB-KW"/>
</dbReference>
<feature type="compositionally biased region" description="Low complexity" evidence="2">
    <location>
        <begin position="76"/>
        <end position="87"/>
    </location>
</feature>
<comment type="cofactor">
    <cofactor evidence="1">
        <name>Mg(2+)</name>
        <dbReference type="ChEBI" id="CHEBI:18420"/>
    </cofactor>
</comment>
<dbReference type="PANTHER" id="PTHR47642:SF5">
    <property type="entry name" value="ATP-DEPENDENT DNA HELICASE"/>
    <property type="match status" value="1"/>
</dbReference>
<reference evidence="4" key="2">
    <citation type="submission" date="2010-05" db="EMBL/GenBank/DDBJ databases">
        <title>The Genome Sequence of Magnaporthe poae strain ATCC 64411.</title>
        <authorList>
            <consortium name="The Broad Institute Genome Sequencing Platform"/>
            <consortium name="Broad Institute Genome Sequencing Center for Infectious Disease"/>
            <person name="Ma L.-J."/>
            <person name="Dead R."/>
            <person name="Young S."/>
            <person name="Zeng Q."/>
            <person name="Koehrsen M."/>
            <person name="Alvarado L."/>
            <person name="Berlin A."/>
            <person name="Chapman S.B."/>
            <person name="Chen Z."/>
            <person name="Freedman E."/>
            <person name="Gellesch M."/>
            <person name="Goldberg J."/>
            <person name="Griggs A."/>
            <person name="Gujja S."/>
            <person name="Heilman E.R."/>
            <person name="Heiman D."/>
            <person name="Hepburn T."/>
            <person name="Howarth C."/>
            <person name="Jen D."/>
            <person name="Larson L."/>
            <person name="Mehta T."/>
            <person name="Neiman D."/>
            <person name="Pearson M."/>
            <person name="Roberts A."/>
            <person name="Saif S."/>
            <person name="Shea T."/>
            <person name="Shenoy N."/>
            <person name="Sisk P."/>
            <person name="Stolte C."/>
            <person name="Sykes S."/>
            <person name="Walk T."/>
            <person name="White J."/>
            <person name="Yandava C."/>
            <person name="Haas B."/>
            <person name="Nusbaum C."/>
            <person name="Birren B."/>
        </authorList>
    </citation>
    <scope>NUCLEOTIDE SEQUENCE</scope>
    <source>
        <strain evidence="4">ATCC 64411</strain>
    </source>
</reference>
<comment type="similarity">
    <text evidence="1">Belongs to the helicase family.</text>
</comment>
<dbReference type="VEuPathDB" id="FungiDB:MAPG_11822"/>
<reference evidence="4" key="3">
    <citation type="submission" date="2011-03" db="EMBL/GenBank/DDBJ databases">
        <title>Annotation of Magnaporthe poae ATCC 64411.</title>
        <authorList>
            <person name="Ma L.-J."/>
            <person name="Dead R."/>
            <person name="Young S.K."/>
            <person name="Zeng Q."/>
            <person name="Gargeya S."/>
            <person name="Fitzgerald M."/>
            <person name="Haas B."/>
            <person name="Abouelleil A."/>
            <person name="Alvarado L."/>
            <person name="Arachchi H.M."/>
            <person name="Berlin A."/>
            <person name="Brown A."/>
            <person name="Chapman S.B."/>
            <person name="Chen Z."/>
            <person name="Dunbar C."/>
            <person name="Freedman E."/>
            <person name="Gearin G."/>
            <person name="Gellesch M."/>
            <person name="Goldberg J."/>
            <person name="Griggs A."/>
            <person name="Gujja S."/>
            <person name="Heiman D."/>
            <person name="Howarth C."/>
            <person name="Larson L."/>
            <person name="Lui A."/>
            <person name="MacDonald P.J.P."/>
            <person name="Mehta T."/>
            <person name="Montmayeur A."/>
            <person name="Murphy C."/>
            <person name="Neiman D."/>
            <person name="Pearson M."/>
            <person name="Priest M."/>
            <person name="Roberts A."/>
            <person name="Saif S."/>
            <person name="Shea T."/>
            <person name="Shenoy N."/>
            <person name="Sisk P."/>
            <person name="Stolte C."/>
            <person name="Sykes S."/>
            <person name="Yandava C."/>
            <person name="Wortman J."/>
            <person name="Nusbaum C."/>
            <person name="Birren B."/>
        </authorList>
    </citation>
    <scope>NUCLEOTIDE SEQUENCE</scope>
    <source>
        <strain evidence="4">ATCC 64411</strain>
    </source>
</reference>
<feature type="region of interest" description="Disordered" evidence="2">
    <location>
        <begin position="25"/>
        <end position="217"/>
    </location>
</feature>
<sequence length="775" mass="86919">MLLSLRPGAAGPAAALPGRFTCWATHGPTKAPRRTFFSSSAGRRKARSQSHEPRGTEPDGSGAQGHGMPHPRHSKSTGSSSPGGPDPLQDTTCPEPPYLEVQCNPRHQQGLAAAKRLSRQAALPARDATDAADPLTGSLLAHRSKRRRTPEPAPGSQIEPSDDPGPNLHPDDTTRAEIDTPRPSLGDPSSIAEDQSGASAPTDQESPPYTTRDGVELSREQSNLVDLVLSGKNVFYTGQAGCGKSTVLEVFVTELRKQQRNVDIVAPTGIAALNVKGTTTWSYMGWKPDDDRRQLYVLKVKTRKQKLVKQRLRETDVLVIDEISMLDSNFFYRMSEVMKSVRRSSEPFGGVQLVVSGDFLQLPPVKPFKYCAECGRDLKEHEWSDMFSCPNDMDDNTEYHGVDHETVHKNPDGEMDLYPEARQKPCPNPRTYAGADKWAFRCRTWEECGFEYTQLKTVHRQNEDRFLNLLKRCRLGKRMSQDEMNLLKNENPNFPEKAMKLLCTNTEVDSINRREYNRLRTEEHMYRCVDSIKGLNPDDKRHQRLLDLARLEVKVDDEDHETLHEFREHRYDKKAYLREGMRVCLLVNVNIRWGLVNGSQGHICGFEEITGRNTPAAASLADPHLPPVRGPLLSGVYADLREFEIGRFIEGLEKKRWPVVQFDNGIKLTVLADCTVVERGPHGHTEEVLLCRTQIPLMPAWALTVHKSQGLTLDNVVVNMDRAFEEGQVYVALSRVRTLEGLKVEGDVRALSLGTAANEEAIEFYKTVFGDEEGQ</sequence>
<dbReference type="PANTHER" id="PTHR47642">
    <property type="entry name" value="ATP-DEPENDENT DNA HELICASE"/>
    <property type="match status" value="1"/>
</dbReference>
<dbReference type="EMBL" id="GL877006">
    <property type="protein sequence ID" value="KLU92863.1"/>
    <property type="molecule type" value="Genomic_DNA"/>
</dbReference>
<feature type="compositionally biased region" description="Basic and acidic residues" evidence="2">
    <location>
        <begin position="169"/>
        <end position="180"/>
    </location>
</feature>
<feature type="compositionally biased region" description="Polar residues" evidence="2">
    <location>
        <begin position="192"/>
        <end position="209"/>
    </location>
</feature>
<proteinExistence type="inferred from homology"/>
<dbReference type="Pfam" id="PF05970">
    <property type="entry name" value="PIF1"/>
    <property type="match status" value="1"/>
</dbReference>
<dbReference type="SMART" id="SM00382">
    <property type="entry name" value="AAA"/>
    <property type="match status" value="1"/>
</dbReference>
<dbReference type="GO" id="GO:0006310">
    <property type="term" value="P:DNA recombination"/>
    <property type="evidence" value="ECO:0007669"/>
    <property type="project" value="UniProtKB-KW"/>
</dbReference>